<dbReference type="PANTHER" id="PTHR33993">
    <property type="entry name" value="GLYOXALASE-RELATED"/>
    <property type="match status" value="1"/>
</dbReference>
<dbReference type="InterPro" id="IPR029068">
    <property type="entry name" value="Glyas_Bleomycin-R_OHBP_Dase"/>
</dbReference>
<dbReference type="InterPro" id="IPR052164">
    <property type="entry name" value="Anthracycline_SecMetBiosynth"/>
</dbReference>
<dbReference type="AlphaFoldDB" id="A0A7W7Y794"/>
<dbReference type="Gene3D" id="3.10.180.10">
    <property type="entry name" value="2,3-Dihydroxybiphenyl 1,2-Dioxygenase, domain 1"/>
    <property type="match status" value="1"/>
</dbReference>
<proteinExistence type="predicted"/>
<keyword evidence="2" id="KW-0456">Lyase</keyword>
<evidence type="ECO:0000313" key="3">
    <source>
        <dbReference type="Proteomes" id="UP000590740"/>
    </source>
</evidence>
<gene>
    <name evidence="2" type="ORF">HNQ65_000109</name>
</gene>
<accession>A0A7W7Y794</accession>
<sequence length="117" mass="12793">MKQITLNLVVLRSTDLERARSFYECLGLHFIQHRHGSGPEHLSAELGGCVFELYPQAGDGPSTRGTRIGFRLPSLDAVIEALGAFSTSVISPPQDSPWGRRAVVVDPDGHRVELVEV</sequence>
<organism evidence="2 3">
    <name type="scientific">Prosthecobacter vanneervenii</name>
    <dbReference type="NCBI Taxonomy" id="48466"/>
    <lineage>
        <taxon>Bacteria</taxon>
        <taxon>Pseudomonadati</taxon>
        <taxon>Verrucomicrobiota</taxon>
        <taxon>Verrucomicrobiia</taxon>
        <taxon>Verrucomicrobiales</taxon>
        <taxon>Verrucomicrobiaceae</taxon>
        <taxon>Prosthecobacter</taxon>
    </lineage>
</organism>
<reference evidence="2 3" key="1">
    <citation type="submission" date="2020-08" db="EMBL/GenBank/DDBJ databases">
        <title>Genomic Encyclopedia of Type Strains, Phase IV (KMG-IV): sequencing the most valuable type-strain genomes for metagenomic binning, comparative biology and taxonomic classification.</title>
        <authorList>
            <person name="Goeker M."/>
        </authorList>
    </citation>
    <scope>NUCLEOTIDE SEQUENCE [LARGE SCALE GENOMIC DNA]</scope>
    <source>
        <strain evidence="2 3">DSM 12252</strain>
    </source>
</reference>
<evidence type="ECO:0000313" key="2">
    <source>
        <dbReference type="EMBL" id="MBB5030555.1"/>
    </source>
</evidence>
<dbReference type="EMBL" id="JACHIG010000001">
    <property type="protein sequence ID" value="MBB5030555.1"/>
    <property type="molecule type" value="Genomic_DNA"/>
</dbReference>
<dbReference type="SUPFAM" id="SSF54593">
    <property type="entry name" value="Glyoxalase/Bleomycin resistance protein/Dihydroxybiphenyl dioxygenase"/>
    <property type="match status" value="1"/>
</dbReference>
<dbReference type="InterPro" id="IPR004360">
    <property type="entry name" value="Glyas_Fos-R_dOase_dom"/>
</dbReference>
<protein>
    <submittedName>
        <fullName evidence="2">Putative enzyme related to lactoylglutathione lyase</fullName>
    </submittedName>
</protein>
<name>A0A7W7Y794_9BACT</name>
<comment type="caution">
    <text evidence="2">The sequence shown here is derived from an EMBL/GenBank/DDBJ whole genome shotgun (WGS) entry which is preliminary data.</text>
</comment>
<keyword evidence="3" id="KW-1185">Reference proteome</keyword>
<dbReference type="Pfam" id="PF00903">
    <property type="entry name" value="Glyoxalase"/>
    <property type="match status" value="1"/>
</dbReference>
<evidence type="ECO:0000259" key="1">
    <source>
        <dbReference type="PROSITE" id="PS51819"/>
    </source>
</evidence>
<dbReference type="PROSITE" id="PS51819">
    <property type="entry name" value="VOC"/>
    <property type="match status" value="1"/>
</dbReference>
<feature type="domain" description="VOC" evidence="1">
    <location>
        <begin position="5"/>
        <end position="117"/>
    </location>
</feature>
<dbReference type="Proteomes" id="UP000590740">
    <property type="component" value="Unassembled WGS sequence"/>
</dbReference>
<dbReference type="InterPro" id="IPR037523">
    <property type="entry name" value="VOC_core"/>
</dbReference>
<dbReference type="GO" id="GO:0016829">
    <property type="term" value="F:lyase activity"/>
    <property type="evidence" value="ECO:0007669"/>
    <property type="project" value="UniProtKB-KW"/>
</dbReference>
<dbReference type="RefSeq" id="WP_184337325.1">
    <property type="nucleotide sequence ID" value="NZ_JACHIG010000001.1"/>
</dbReference>